<evidence type="ECO:0000313" key="2">
    <source>
        <dbReference type="Proteomes" id="UP000053660"/>
    </source>
</evidence>
<evidence type="ECO:0000313" key="1">
    <source>
        <dbReference type="EMBL" id="KHJ79243.1"/>
    </source>
</evidence>
<organism evidence="1 2">
    <name type="scientific">Oesophagostomum dentatum</name>
    <name type="common">Nodular worm</name>
    <dbReference type="NCBI Taxonomy" id="61180"/>
    <lineage>
        <taxon>Eukaryota</taxon>
        <taxon>Metazoa</taxon>
        <taxon>Ecdysozoa</taxon>
        <taxon>Nematoda</taxon>
        <taxon>Chromadorea</taxon>
        <taxon>Rhabditida</taxon>
        <taxon>Rhabditina</taxon>
        <taxon>Rhabditomorpha</taxon>
        <taxon>Strongyloidea</taxon>
        <taxon>Strongylidae</taxon>
        <taxon>Oesophagostomum</taxon>
    </lineage>
</organism>
<sequence length="284" mass="32998">MYKHLIPKVFRNRAHQAIQSCSFSAWINRARADADSTLDRSVDAEKLFINADVQRLLTELTGMDLEGKVFKTRRTEIQQRSHFALMTDERLAETMEKMKSEARRFLNFVPLKEPRSQEVTILSRDPEISGFDNSKFVFTDITFDATDQDRTVVVREVDGTLRTATPEEHDRMNRTYYEKPNRPVFPPAVFEDPYLELVQHVFDHVVEKGDFDVLHSTRHFGTMVFYLALNGNIPPLLNFFGARGRLRDCANLVRLQKTLHPDWRFAINTGDSDLKIVTDFVKQQ</sequence>
<dbReference type="InterPro" id="IPR019374">
    <property type="entry name" value="Ribosomal_mS22"/>
</dbReference>
<accession>A0A0B1S1M7</accession>
<dbReference type="PANTHER" id="PTHR13071:SF4">
    <property type="entry name" value="SMALL RIBOSOMAL SUBUNIT PROTEIN MS22"/>
    <property type="match status" value="1"/>
</dbReference>
<dbReference type="EMBL" id="KN606115">
    <property type="protein sequence ID" value="KHJ79243.1"/>
    <property type="molecule type" value="Genomic_DNA"/>
</dbReference>
<dbReference type="GO" id="GO:0003735">
    <property type="term" value="F:structural constituent of ribosome"/>
    <property type="evidence" value="ECO:0007669"/>
    <property type="project" value="TreeGrafter"/>
</dbReference>
<gene>
    <name evidence="1" type="ORF">OESDEN_21116</name>
</gene>
<keyword evidence="2" id="KW-1185">Reference proteome</keyword>
<evidence type="ECO:0008006" key="3">
    <source>
        <dbReference type="Google" id="ProtNLM"/>
    </source>
</evidence>
<dbReference type="Pfam" id="PF10245">
    <property type="entry name" value="MRP-S22"/>
    <property type="match status" value="1"/>
</dbReference>
<dbReference type="OrthoDB" id="497541at2759"/>
<dbReference type="Proteomes" id="UP000053660">
    <property type="component" value="Unassembled WGS sequence"/>
</dbReference>
<name>A0A0B1S1M7_OESDE</name>
<dbReference type="AlphaFoldDB" id="A0A0B1S1M7"/>
<proteinExistence type="predicted"/>
<reference evidence="1 2" key="1">
    <citation type="submission" date="2014-03" db="EMBL/GenBank/DDBJ databases">
        <title>Draft genome of the hookworm Oesophagostomum dentatum.</title>
        <authorList>
            <person name="Mitreva M."/>
        </authorList>
    </citation>
    <scope>NUCLEOTIDE SEQUENCE [LARGE SCALE GENOMIC DNA]</scope>
    <source>
        <strain evidence="1 2">OD-Hann</strain>
    </source>
</reference>
<dbReference type="PANTHER" id="PTHR13071">
    <property type="entry name" value="MITOCHONDRIAL 28S RIBOSOMAL PROTEIN S22"/>
    <property type="match status" value="1"/>
</dbReference>
<protein>
    <recommendedName>
        <fullName evidence="3">28S ribosomal protein S22, mitochondrial</fullName>
    </recommendedName>
</protein>
<dbReference type="GO" id="GO:0005763">
    <property type="term" value="C:mitochondrial small ribosomal subunit"/>
    <property type="evidence" value="ECO:0007669"/>
    <property type="project" value="TreeGrafter"/>
</dbReference>